<proteinExistence type="predicted"/>
<reference evidence="4 5" key="1">
    <citation type="journal article" date="2022" name="ISME Commun">
        <title>Vulcanimicrobium alpinus gen. nov. sp. nov., the first cultivated representative of the candidate phylum 'Eremiobacterota', is a metabolically versatile aerobic anoxygenic phototroph.</title>
        <authorList>
            <person name="Yabe S."/>
            <person name="Muto K."/>
            <person name="Abe K."/>
            <person name="Yokota A."/>
            <person name="Staudigel H."/>
            <person name="Tebo B.M."/>
        </authorList>
    </citation>
    <scope>NUCLEOTIDE SEQUENCE [LARGE SCALE GENOMIC DNA]</scope>
    <source>
        <strain evidence="4 5">WC8-2</strain>
    </source>
</reference>
<dbReference type="AlphaFoldDB" id="A0AAN1XXS6"/>
<dbReference type="InterPro" id="IPR001375">
    <property type="entry name" value="Peptidase_S9_cat"/>
</dbReference>
<keyword evidence="5" id="KW-1185">Reference proteome</keyword>
<dbReference type="PANTHER" id="PTHR42776:SF28">
    <property type="entry name" value="GLUTAMYL ENDOPEPTIDASE, CHLOROPLASTIC-RELATED"/>
    <property type="match status" value="1"/>
</dbReference>
<accession>A0AAN1XXS6</accession>
<evidence type="ECO:0000256" key="2">
    <source>
        <dbReference type="SAM" id="SignalP"/>
    </source>
</evidence>
<dbReference type="Gene3D" id="2.120.10.30">
    <property type="entry name" value="TolB, C-terminal domain"/>
    <property type="match status" value="1"/>
</dbReference>
<dbReference type="GO" id="GO:0006508">
    <property type="term" value="P:proteolysis"/>
    <property type="evidence" value="ECO:0007669"/>
    <property type="project" value="InterPro"/>
</dbReference>
<dbReference type="InterPro" id="IPR011042">
    <property type="entry name" value="6-blade_b-propeller_TolB-like"/>
</dbReference>
<evidence type="ECO:0000313" key="5">
    <source>
        <dbReference type="Proteomes" id="UP001317532"/>
    </source>
</evidence>
<dbReference type="EMBL" id="AP025523">
    <property type="protein sequence ID" value="BDE06880.1"/>
    <property type="molecule type" value="Genomic_DNA"/>
</dbReference>
<feature type="signal peptide" evidence="2">
    <location>
        <begin position="1"/>
        <end position="22"/>
    </location>
</feature>
<protein>
    <recommendedName>
        <fullName evidence="3">Peptidase S9 prolyl oligopeptidase catalytic domain-containing protein</fullName>
    </recommendedName>
</protein>
<dbReference type="GO" id="GO:0004252">
    <property type="term" value="F:serine-type endopeptidase activity"/>
    <property type="evidence" value="ECO:0007669"/>
    <property type="project" value="TreeGrafter"/>
</dbReference>
<evidence type="ECO:0000313" key="4">
    <source>
        <dbReference type="EMBL" id="BDE06880.1"/>
    </source>
</evidence>
<dbReference type="RefSeq" id="WP_317994515.1">
    <property type="nucleotide sequence ID" value="NZ_AP025523.1"/>
</dbReference>
<evidence type="ECO:0000256" key="1">
    <source>
        <dbReference type="ARBA" id="ARBA00022801"/>
    </source>
</evidence>
<dbReference type="PANTHER" id="PTHR42776">
    <property type="entry name" value="SERINE PEPTIDASE S9 FAMILY MEMBER"/>
    <property type="match status" value="1"/>
</dbReference>
<sequence>MQASRSVLVALLCAACSAPSFADATRYRTPPPPIEAALRAPAIPTLTASPNRAWIAERTPLRYPPVADLARPMLRLAGLRIDPATNGIHHASASTALAFVRVADGKHVAVALPPDARVTALVFSPDAAHFAFTNATARGTELWLGTTATGAAHRVAGLAVNDVFPNAVTWMPGGTSLLVRAVDRTGPPLQRSVAAGPAVQETAGGAGPIVTYEDLLADAADEALFTYYAASRLAFVSADGTRVARTAARGIFTRCIPSPRDGALVLTTRVHAPYSYLFPYQRFPLATEIYDVRGSRVATIADRPLADRVPADGVPAGPRDAMWLSSSRAEVAWIEALDGGDPNVTAAERDRIVARAATGGALHELARTAQRVAQISPLHADSRVLVETYDPLTRTNAVAAIDTRSPGSPPRALWSLRARDVYHDPGEPMTIVEPNGASAVLHAGDAIYLRGAGYGPEGQRPFLDRYDLATGTTTRLFRSELAPLESVGWILDDGASSLLTIRQLPADPPNAYVRARAGTLRALTAFGDPQPMLRGVGRRVVTYKRADGVDLSFTLYTPPGWHEGTRLPALLWAYPLEFVDRGTASQNVNSTQTFVNVTAGSPVFFALAGYAVLDNASMPIVGDPKTVNDTYIDQLTADAQAVVDTAVGMGVVDRDRIAVAGHSYGAFMTANLLAHTRLFRAGIACSGAYNRSLTPFGFQNETRTYWEATDLYTAMSPFTYANQLKDPLLLIHGEADDNTGTYPIQSQRFYAAIKGNGGTARLVMLPYEAHGYTGRESVETVLAEMLDWLDRYVKPPKAASAR</sequence>
<keyword evidence="1" id="KW-0378">Hydrolase</keyword>
<dbReference type="SUPFAM" id="SSF53474">
    <property type="entry name" value="alpha/beta-Hydrolases"/>
    <property type="match status" value="1"/>
</dbReference>
<dbReference type="Pfam" id="PF00326">
    <property type="entry name" value="Peptidase_S9"/>
    <property type="match status" value="1"/>
</dbReference>
<name>A0AAN1XXS6_UNVUL</name>
<dbReference type="Gene3D" id="3.40.50.1820">
    <property type="entry name" value="alpha/beta hydrolase"/>
    <property type="match status" value="1"/>
</dbReference>
<organism evidence="4 5">
    <name type="scientific">Vulcanimicrobium alpinum</name>
    <dbReference type="NCBI Taxonomy" id="3016050"/>
    <lineage>
        <taxon>Bacteria</taxon>
        <taxon>Bacillati</taxon>
        <taxon>Vulcanimicrobiota</taxon>
        <taxon>Vulcanimicrobiia</taxon>
        <taxon>Vulcanimicrobiales</taxon>
        <taxon>Vulcanimicrobiaceae</taxon>
        <taxon>Vulcanimicrobium</taxon>
    </lineage>
</organism>
<keyword evidence="2" id="KW-0732">Signal</keyword>
<dbReference type="Proteomes" id="UP001317532">
    <property type="component" value="Chromosome"/>
</dbReference>
<feature type="domain" description="Peptidase S9 prolyl oligopeptidase catalytic" evidence="3">
    <location>
        <begin position="634"/>
        <end position="794"/>
    </location>
</feature>
<feature type="chain" id="PRO_5043027061" description="Peptidase S9 prolyl oligopeptidase catalytic domain-containing protein" evidence="2">
    <location>
        <begin position="23"/>
        <end position="802"/>
    </location>
</feature>
<evidence type="ECO:0000259" key="3">
    <source>
        <dbReference type="Pfam" id="PF00326"/>
    </source>
</evidence>
<dbReference type="InterPro" id="IPR029058">
    <property type="entry name" value="AB_hydrolase_fold"/>
</dbReference>
<gene>
    <name evidence="4" type="ORF">WPS_21560</name>
</gene>
<dbReference type="SUPFAM" id="SSF82171">
    <property type="entry name" value="DPP6 N-terminal domain-like"/>
    <property type="match status" value="1"/>
</dbReference>
<dbReference type="KEGG" id="vab:WPS_21560"/>